<keyword evidence="3" id="KW-0472">Membrane</keyword>
<accession>A0A2K2UAW6</accession>
<feature type="region of interest" description="Disordered" evidence="2">
    <location>
        <begin position="220"/>
        <end position="242"/>
    </location>
</feature>
<dbReference type="InterPro" id="IPR013378">
    <property type="entry name" value="InlB-like_B-rpt"/>
</dbReference>
<keyword evidence="6" id="KW-1185">Reference proteome</keyword>
<keyword evidence="4" id="KW-0732">Signal</keyword>
<evidence type="ECO:0000256" key="1">
    <source>
        <dbReference type="ARBA" id="ARBA00004196"/>
    </source>
</evidence>
<comment type="subcellular location">
    <subcellularLocation>
        <location evidence="1">Cell envelope</location>
    </subcellularLocation>
</comment>
<dbReference type="NCBIfam" id="TIGR02543">
    <property type="entry name" value="List_Bact_rpt"/>
    <property type="match status" value="5"/>
</dbReference>
<evidence type="ECO:0000256" key="3">
    <source>
        <dbReference type="SAM" id="Phobius"/>
    </source>
</evidence>
<feature type="compositionally biased region" description="Low complexity" evidence="2">
    <location>
        <begin position="695"/>
        <end position="704"/>
    </location>
</feature>
<dbReference type="Pfam" id="PF09479">
    <property type="entry name" value="Flg_new"/>
    <property type="match status" value="5"/>
</dbReference>
<dbReference type="OrthoDB" id="3178224at2"/>
<comment type="caution">
    <text evidence="5">The sequence shown here is derived from an EMBL/GenBank/DDBJ whole genome shotgun (WGS) entry which is preliminary data.</text>
</comment>
<evidence type="ECO:0008006" key="7">
    <source>
        <dbReference type="Google" id="ProtNLM"/>
    </source>
</evidence>
<evidence type="ECO:0000256" key="2">
    <source>
        <dbReference type="SAM" id="MobiDB-lite"/>
    </source>
</evidence>
<dbReference type="Proteomes" id="UP000236197">
    <property type="component" value="Unassembled WGS sequence"/>
</dbReference>
<gene>
    <name evidence="5" type="ORF">C2L71_07535</name>
</gene>
<dbReference type="GO" id="GO:0030313">
    <property type="term" value="C:cell envelope"/>
    <property type="evidence" value="ECO:0007669"/>
    <property type="project" value="UniProtKB-SubCell"/>
</dbReference>
<proteinExistence type="predicted"/>
<organism evidence="5 6">
    <name type="scientific">Enteroscipio rubneri</name>
    <dbReference type="NCBI Taxonomy" id="2070686"/>
    <lineage>
        <taxon>Bacteria</taxon>
        <taxon>Bacillati</taxon>
        <taxon>Actinomycetota</taxon>
        <taxon>Coriobacteriia</taxon>
        <taxon>Eggerthellales</taxon>
        <taxon>Eggerthellaceae</taxon>
        <taxon>Enteroscipio</taxon>
    </lineage>
</organism>
<protein>
    <recommendedName>
        <fullName evidence="7">Gram-positive cocci surface proteins LPxTG domain-containing protein</fullName>
    </recommendedName>
</protein>
<feature type="region of interest" description="Disordered" evidence="2">
    <location>
        <begin position="695"/>
        <end position="714"/>
    </location>
</feature>
<evidence type="ECO:0000313" key="5">
    <source>
        <dbReference type="EMBL" id="PNV67453.1"/>
    </source>
</evidence>
<dbReference type="InterPro" id="IPR042229">
    <property type="entry name" value="Listeria/Bacterioides_rpt_sf"/>
</dbReference>
<feature type="signal peptide" evidence="4">
    <location>
        <begin position="1"/>
        <end position="28"/>
    </location>
</feature>
<evidence type="ECO:0000313" key="6">
    <source>
        <dbReference type="Proteomes" id="UP000236197"/>
    </source>
</evidence>
<sequence length="1710" mass="177216">MGSWRQVIAGTLATLALSFGGLASMGYADTANNTSPPPTRFVIDSSATADPSSNTFINLSTAFAALPDDAGDVTFVVNSDFLTDEGVYEVPTDKGITSFTIATESPTGVQISQMNWRITLFANGIPLIVDKNIEIFGYVYGGGIHDIVDDSSITVRESAYVEYIHGGGRNATLTGDSEIVVEGETRLVAGGGHAKSSTQKPQAVADVTGSTSILVSKTGSSQNIYGGGHAESPSSGSTTTQAQANVGESTNITIAGKASESVGGGYATCGGSYASPVTNASVVAHVVGDTNLTYEASGRSVSNTGMGAYGGGYAESTSSNTNSAVANVGGSTHLAALEDDEANGTGYQKGYKAFSYFVGGGYAMRSNAQAAVGGDVFAKTARAAENSRQGTIGGGEALYGATANVLGTVHLEVAPAANQGSKYENAYRVVGGGWATCGSDDLDETQARVGSTDVIVRSGVKFSTTYDSSISANVVGGGFATSSHSNVSVVGTTSVTVESGVSVLEDIVGGGAVCTIGSGGDFSGSTGASADVGATRITLGDNVTVKNLIGGSKMITAPQSHAHVGLTETADSDAITVETGANFSTGSYYGGCFIKDTGGAKNDIGMRSHVTGSITSSIQGGKLSGTFFGGSYINNSMAYANISGNITNVLSDYSFASSPNSYSAKVVGGGTIMGNSSSVPDQIVVSGNVTTHLRNGTLNGTGNNANSSPWPGGRTGAKVAGSVELIFENMAFSNQPIYAQKSYSGTVDGDLTITLLGAIDTDLNLYPTWSGGNTTVVVGDGNTATTVTLPCIAATKDTPATDVEIHDHASLTLDAADPAPVLEHVRNVALSQDGSLSVQHSKALVTIAGNLTGGGTVVLPAGGSIAGAGALNGNLTLEVNGDLVAGQTYFDFSDQSAGSVAFTEPSGKFVLGTNTQTAGHKKWLMHEQFTVLFDSKGGSTVEAQEVVSDEKATKPDDPTRAGYIFAGWYASPDFSGDAWDFDANAVTADVTLYAKWVDGIKVTVTAGNNGSVDPSDTELVFTGTPIELRIMPDYGYKIDSVTTNGVAAQYDKVGLREGVLTLSPTEATTVAVTFAQLDKASVDEIIDSLPTINPEDAPAVVEQKQDDVLDAKLDFESMTPEEKQAVSQDAVNKLNEAVVQVPKVEIEVKLAISTEVGANVAIPSKQESRFIGAVGKDEVEALKNGDADLLRVIVQIQNIDAPSEDDEREALEGILGTNQVGQHFAASVTKELSNGTTMLTSEPITALPAPVQLVFDVPQALLGVGDGTTREFAMTRTHHNGTQWEAQLLDDEDGNKGNETILISTDRFSTYSIVYVDTHTVTFETNGGSAVDAQPVADSATVTEPTAPTREGFTFDGWFTDAACTNTYNFTTPVTKPFTLYAKWNPVAPPQPVEHTVLFEANGGSAVAPLTTVVDGSKITAPAAPKKDGFTFGGWHTDQGLTTPWNFESDTVTGDITLYAKWLNSPDPQPNLYEVVFVTGESASKIETQLITKDNAASEPTAPTRTGYEFGGWFTDDTYAQAWDFSTPVTAPLTLYAQWTEVVPPAPVKHYVAFETNGGSPSPAAQEIVNGGFATKPAVDPTRNGFVFAGWFADVALTQAYSFDTPVTQDLTLFAKWSEQQVPQPPVGDDPAGSTDDDPTAEGGADTPQSTKPSAVIDDATKRASLAPTGDNTATLTGAVAISLGFAIAAAMLAWNRLRNRQSGARLQRR</sequence>
<feature type="compositionally biased region" description="Polar residues" evidence="2">
    <location>
        <begin position="232"/>
        <end position="242"/>
    </location>
</feature>
<keyword evidence="3" id="KW-0812">Transmembrane</keyword>
<reference evidence="6" key="1">
    <citation type="submission" date="2018-01" db="EMBL/GenBank/DDBJ databases">
        <title>Rubneribacter badeniensis gen. nov., sp. nov., and Colonibacter rubneri, gen. nov., sp. nov., WGS of new members of the Eggerthellaceae.</title>
        <authorList>
            <person name="Danylec N."/>
            <person name="Stoll D.A."/>
            <person name="Doetsch A."/>
            <person name="Kulling S.E."/>
            <person name="Huch M."/>
        </authorList>
    </citation>
    <scope>NUCLEOTIDE SEQUENCE [LARGE SCALE GENOMIC DNA]</scope>
    <source>
        <strain evidence="6">ResAG-96</strain>
    </source>
</reference>
<evidence type="ECO:0000256" key="4">
    <source>
        <dbReference type="SAM" id="SignalP"/>
    </source>
</evidence>
<feature type="chain" id="PRO_5038612328" description="Gram-positive cocci surface proteins LPxTG domain-containing protein" evidence="4">
    <location>
        <begin position="29"/>
        <end position="1710"/>
    </location>
</feature>
<feature type="region of interest" description="Disordered" evidence="2">
    <location>
        <begin position="1621"/>
        <end position="1658"/>
    </location>
</feature>
<dbReference type="RefSeq" id="WP_103265167.1">
    <property type="nucleotide sequence ID" value="NZ_CABMLE010000008.1"/>
</dbReference>
<dbReference type="EMBL" id="PPEK01000008">
    <property type="protein sequence ID" value="PNV67453.1"/>
    <property type="molecule type" value="Genomic_DNA"/>
</dbReference>
<feature type="transmembrane region" description="Helical" evidence="3">
    <location>
        <begin position="1676"/>
        <end position="1696"/>
    </location>
</feature>
<dbReference type="Gene3D" id="2.60.40.4270">
    <property type="entry name" value="Listeria-Bacteroides repeat domain"/>
    <property type="match status" value="5"/>
</dbReference>
<keyword evidence="3" id="KW-1133">Transmembrane helix</keyword>
<name>A0A2K2UAW6_9ACTN</name>